<evidence type="ECO:0000313" key="1">
    <source>
        <dbReference type="EMBL" id="GFT18479.1"/>
    </source>
</evidence>
<accession>A0A8X6NL19</accession>
<sequence>MRKFIRRYMTHRITGKKSDSSIHYKYALFLDFVRGHFLDTIFCLRVQTKQSEIELRLSFIIPLSHTTLLQSLGLQEARMIERIRLPSCNPVVRVVT</sequence>
<dbReference type="Proteomes" id="UP000887013">
    <property type="component" value="Unassembled WGS sequence"/>
</dbReference>
<protein>
    <submittedName>
        <fullName evidence="1">Uncharacterized protein</fullName>
    </submittedName>
</protein>
<proteinExistence type="predicted"/>
<evidence type="ECO:0000313" key="2">
    <source>
        <dbReference type="Proteomes" id="UP000887013"/>
    </source>
</evidence>
<dbReference type="EMBL" id="BMAW01058869">
    <property type="protein sequence ID" value="GFT18479.1"/>
    <property type="molecule type" value="Genomic_DNA"/>
</dbReference>
<keyword evidence="2" id="KW-1185">Reference proteome</keyword>
<comment type="caution">
    <text evidence="1">The sequence shown here is derived from an EMBL/GenBank/DDBJ whole genome shotgun (WGS) entry which is preliminary data.</text>
</comment>
<dbReference type="AlphaFoldDB" id="A0A8X6NL19"/>
<gene>
    <name evidence="1" type="ORF">NPIL_413071</name>
</gene>
<name>A0A8X6NL19_NEPPI</name>
<reference evidence="1" key="1">
    <citation type="submission" date="2020-08" db="EMBL/GenBank/DDBJ databases">
        <title>Multicomponent nature underlies the extraordinary mechanical properties of spider dragline silk.</title>
        <authorList>
            <person name="Kono N."/>
            <person name="Nakamura H."/>
            <person name="Mori M."/>
            <person name="Yoshida Y."/>
            <person name="Ohtoshi R."/>
            <person name="Malay A.D."/>
            <person name="Moran D.A.P."/>
            <person name="Tomita M."/>
            <person name="Numata K."/>
            <person name="Arakawa K."/>
        </authorList>
    </citation>
    <scope>NUCLEOTIDE SEQUENCE</scope>
</reference>
<organism evidence="1 2">
    <name type="scientific">Nephila pilipes</name>
    <name type="common">Giant wood spider</name>
    <name type="synonym">Nephila maculata</name>
    <dbReference type="NCBI Taxonomy" id="299642"/>
    <lineage>
        <taxon>Eukaryota</taxon>
        <taxon>Metazoa</taxon>
        <taxon>Ecdysozoa</taxon>
        <taxon>Arthropoda</taxon>
        <taxon>Chelicerata</taxon>
        <taxon>Arachnida</taxon>
        <taxon>Araneae</taxon>
        <taxon>Araneomorphae</taxon>
        <taxon>Entelegynae</taxon>
        <taxon>Araneoidea</taxon>
        <taxon>Nephilidae</taxon>
        <taxon>Nephila</taxon>
    </lineage>
</organism>